<proteinExistence type="predicted"/>
<sequence>MLRFHASFSLAATDTLSDGSSLSVEEPSDILVSPNGDFNAGFFQVGENAFCFSIWFKRSKDPTVVWMANRDQPVNGKASELSLLTKGNLVLRDAGRKIIWSSTTSSTFHVQLKLMNSGNLVLRTLQGTILWQSFDSPTDTLLPGQPLTERASLVSSRSTTNYSSGFYRLFFDNDNVLRLLFKGPNVSSVFWPVPFRTAIDLKRSTYNVSKIAVLDLYGHFLSSDEFSIFSTDYGQRIYRRLMVDPDGNIRLYSFNEGTKMWEVSWQAISDPCSVHGICGANSMCVYDYTSGRNCYCLQGHKMKDPNDWTQGCEPEFAAIPTNPTDLDFLLLPNSEFYGYDIEIYHVWNITSCLEICLQAGDDCKAVQVKFDDVGTYYCYPKTLLLNGRDEPSFWGDIYLKLPKPIILSSNKPRKYLRMDCSDDLFQQLNATYEKPGTNASLYVLLWFASGIGALELTCVFLVWLCLIRRKSPLGFLSVEHKEGIEQRRLVSWVTEKINSAPTNKFWVEEIADPNMEGQYDIAEVELLVNVALQCVLDDMDSRPTMSQVVEILQFHRHYPFSSSFSATMRFTIIFLLLLFVPWFQASSSYAAPDTLPQGSSLSVEKPSEMLVSANGDFTAGFFKVGDNAFCFSIWFTRSKEVTIVWMANRDQPVNGKASKLSLLKDGNLILSDAGKVTIWSTTATLSTSQLQLKLMDNGNLVLRPLRGTVLWQSFDSPTDTLLPGQPLTELASLVSSRSTTNYSSGLYRLYFDNDNVLRLLFKGPNVSSVYWPFSWLLPVDAGRSTYNISKIAVLDSYGHFMSSDTFSFNSTDYGKGPFRRFMVDPDGNLRLYSFNEGNKMWEVSWQANSQPCSIHGICGANSMCTYSPFSGNTCYCLRGFKMKNSNDWTQGCEPEFTPISCNRTDYGFLHLPSMEFYGYEIGIIKVINLTQCLDICLNMCDDCEGVQFRFNEVGTYNCYPKTMLLNGRDSPNFDGEVYVKVPKATLLSSNKPAKHIQLNCPVYLSQRLDRFYQDPSKNATLDFLLWFSCGVGVLEITCIFLVWFCLFRTSKQPDSGEQRKLLSATGFQRFTYEELKRATGGFNQEIGRGSGGIVYKGILDDNRVAAIKRLNSDANQGEAEFLAEISTIGMLNHMNLIDMWGYCVQGKHRLLVYEYMEHGSLAENLVSNVLDWNKRFNIAVGTAKGLAYLHEECLEWVLHCDVKPQNILLDSDFQPKVADFGLSKLLNRDERISSGFSRIRGTRGYMAPEWIYNLRITAKVDVYSYGIVVLEIITGRSPTEIHSMENRGDVEHRRLVTWVREKIKNAPISKYWIEEIVDPNTECKYDIAQVELLINVALQCADDDMDARPSMSEVVEILQSHQLRK</sequence>
<reference evidence="1 2" key="1">
    <citation type="journal article" date="2022" name="DNA Res.">
        <title>Chromosomal-level genome assembly of the orchid tree Bauhinia variegata (Leguminosae; Cercidoideae) supports the allotetraploid origin hypothesis of Bauhinia.</title>
        <authorList>
            <person name="Zhong Y."/>
            <person name="Chen Y."/>
            <person name="Zheng D."/>
            <person name="Pang J."/>
            <person name="Liu Y."/>
            <person name="Luo S."/>
            <person name="Meng S."/>
            <person name="Qian L."/>
            <person name="Wei D."/>
            <person name="Dai S."/>
            <person name="Zhou R."/>
        </authorList>
    </citation>
    <scope>NUCLEOTIDE SEQUENCE [LARGE SCALE GENOMIC DNA]</scope>
    <source>
        <strain evidence="1">BV-YZ2020</strain>
    </source>
</reference>
<evidence type="ECO:0000313" key="1">
    <source>
        <dbReference type="EMBL" id="KAI4337015.1"/>
    </source>
</evidence>
<organism evidence="1 2">
    <name type="scientific">Bauhinia variegata</name>
    <name type="common">Purple orchid tree</name>
    <name type="synonym">Phanera variegata</name>
    <dbReference type="NCBI Taxonomy" id="167791"/>
    <lineage>
        <taxon>Eukaryota</taxon>
        <taxon>Viridiplantae</taxon>
        <taxon>Streptophyta</taxon>
        <taxon>Embryophyta</taxon>
        <taxon>Tracheophyta</taxon>
        <taxon>Spermatophyta</taxon>
        <taxon>Magnoliopsida</taxon>
        <taxon>eudicotyledons</taxon>
        <taxon>Gunneridae</taxon>
        <taxon>Pentapetalae</taxon>
        <taxon>rosids</taxon>
        <taxon>fabids</taxon>
        <taxon>Fabales</taxon>
        <taxon>Fabaceae</taxon>
        <taxon>Cercidoideae</taxon>
        <taxon>Cercideae</taxon>
        <taxon>Bauhiniinae</taxon>
        <taxon>Bauhinia</taxon>
    </lineage>
</organism>
<keyword evidence="2" id="KW-1185">Reference proteome</keyword>
<protein>
    <submittedName>
        <fullName evidence="1">Uncharacterized protein</fullName>
    </submittedName>
</protein>
<accession>A0ACB9NKP8</accession>
<gene>
    <name evidence="1" type="ORF">L6164_015477</name>
</gene>
<comment type="caution">
    <text evidence="1">The sequence shown here is derived from an EMBL/GenBank/DDBJ whole genome shotgun (WGS) entry which is preliminary data.</text>
</comment>
<name>A0ACB9NKP8_BAUVA</name>
<dbReference type="Proteomes" id="UP000828941">
    <property type="component" value="Chromosome 6"/>
</dbReference>
<evidence type="ECO:0000313" key="2">
    <source>
        <dbReference type="Proteomes" id="UP000828941"/>
    </source>
</evidence>
<dbReference type="EMBL" id="CM039431">
    <property type="protein sequence ID" value="KAI4337015.1"/>
    <property type="molecule type" value="Genomic_DNA"/>
</dbReference>